<evidence type="ECO:0000313" key="3">
    <source>
        <dbReference type="Proteomes" id="UP000799118"/>
    </source>
</evidence>
<reference evidence="2" key="1">
    <citation type="journal article" date="2019" name="Environ. Microbiol.">
        <title>Fungal ecological strategies reflected in gene transcription - a case study of two litter decomposers.</title>
        <authorList>
            <person name="Barbi F."/>
            <person name="Kohler A."/>
            <person name="Barry K."/>
            <person name="Baskaran P."/>
            <person name="Daum C."/>
            <person name="Fauchery L."/>
            <person name="Ihrmark K."/>
            <person name="Kuo A."/>
            <person name="LaButti K."/>
            <person name="Lipzen A."/>
            <person name="Morin E."/>
            <person name="Grigoriev I.V."/>
            <person name="Henrissat B."/>
            <person name="Lindahl B."/>
            <person name="Martin F."/>
        </authorList>
    </citation>
    <scope>NUCLEOTIDE SEQUENCE</scope>
    <source>
        <strain evidence="2">JB14</strain>
    </source>
</reference>
<organism evidence="2 3">
    <name type="scientific">Gymnopus androsaceus JB14</name>
    <dbReference type="NCBI Taxonomy" id="1447944"/>
    <lineage>
        <taxon>Eukaryota</taxon>
        <taxon>Fungi</taxon>
        <taxon>Dikarya</taxon>
        <taxon>Basidiomycota</taxon>
        <taxon>Agaricomycotina</taxon>
        <taxon>Agaricomycetes</taxon>
        <taxon>Agaricomycetidae</taxon>
        <taxon>Agaricales</taxon>
        <taxon>Marasmiineae</taxon>
        <taxon>Omphalotaceae</taxon>
        <taxon>Gymnopus</taxon>
    </lineage>
</organism>
<dbReference type="AlphaFoldDB" id="A0A6A4I751"/>
<sequence>MSISDTLHCCVTCQLQVDTFPRQLDHAYQRIHGDLSTKTRSNAFFSPAERSQLQPLISSISNDLQKYDEAIARLQEQRAQLAKLLEYPKSLASPSHIRQLPPEIMSEIFKMIVAGREIDFSAQWFGYGKGYERKMVATVALHTRIHAYEFATSSLDLP</sequence>
<proteinExistence type="predicted"/>
<dbReference type="Proteomes" id="UP000799118">
    <property type="component" value="Unassembled WGS sequence"/>
</dbReference>
<gene>
    <name evidence="2" type="ORF">BT96DRAFT_317190</name>
</gene>
<accession>A0A6A4I751</accession>
<dbReference type="EMBL" id="ML769407">
    <property type="protein sequence ID" value="KAE9405770.1"/>
    <property type="molecule type" value="Genomic_DNA"/>
</dbReference>
<protein>
    <submittedName>
        <fullName evidence="2">Uncharacterized protein</fullName>
    </submittedName>
</protein>
<dbReference type="OrthoDB" id="3266451at2759"/>
<name>A0A6A4I751_9AGAR</name>
<keyword evidence="3" id="KW-1185">Reference proteome</keyword>
<keyword evidence="1" id="KW-0175">Coiled coil</keyword>
<evidence type="ECO:0000256" key="1">
    <source>
        <dbReference type="SAM" id="Coils"/>
    </source>
</evidence>
<feature type="coiled-coil region" evidence="1">
    <location>
        <begin position="57"/>
        <end position="87"/>
    </location>
</feature>
<evidence type="ECO:0000313" key="2">
    <source>
        <dbReference type="EMBL" id="KAE9405770.1"/>
    </source>
</evidence>